<accession>A0A6A6W852</accession>
<feature type="region of interest" description="Disordered" evidence="1">
    <location>
        <begin position="44"/>
        <end position="67"/>
    </location>
</feature>
<dbReference type="OrthoDB" id="5391991at2759"/>
<dbReference type="GO" id="GO:0000432">
    <property type="term" value="P:positive regulation of transcription from RNA polymerase II promoter by glucose"/>
    <property type="evidence" value="ECO:0007669"/>
    <property type="project" value="TreeGrafter"/>
</dbReference>
<gene>
    <name evidence="2" type="ORF">EJ05DRAFT_376338</name>
</gene>
<dbReference type="EMBL" id="ML996572">
    <property type="protein sequence ID" value="KAF2758066.1"/>
    <property type="molecule type" value="Genomic_DNA"/>
</dbReference>
<keyword evidence="3" id="KW-1185">Reference proteome</keyword>
<evidence type="ECO:0000313" key="3">
    <source>
        <dbReference type="Proteomes" id="UP000799437"/>
    </source>
</evidence>
<dbReference type="InterPro" id="IPR018818">
    <property type="entry name" value="Stb3"/>
</dbReference>
<reference evidence="2" key="1">
    <citation type="journal article" date="2020" name="Stud. Mycol.">
        <title>101 Dothideomycetes genomes: a test case for predicting lifestyles and emergence of pathogens.</title>
        <authorList>
            <person name="Haridas S."/>
            <person name="Albert R."/>
            <person name="Binder M."/>
            <person name="Bloem J."/>
            <person name="Labutti K."/>
            <person name="Salamov A."/>
            <person name="Andreopoulos B."/>
            <person name="Baker S."/>
            <person name="Barry K."/>
            <person name="Bills G."/>
            <person name="Bluhm B."/>
            <person name="Cannon C."/>
            <person name="Castanera R."/>
            <person name="Culley D."/>
            <person name="Daum C."/>
            <person name="Ezra D."/>
            <person name="Gonzalez J."/>
            <person name="Henrissat B."/>
            <person name="Kuo A."/>
            <person name="Liang C."/>
            <person name="Lipzen A."/>
            <person name="Lutzoni F."/>
            <person name="Magnuson J."/>
            <person name="Mondo S."/>
            <person name="Nolan M."/>
            <person name="Ohm R."/>
            <person name="Pangilinan J."/>
            <person name="Park H.-J."/>
            <person name="Ramirez L."/>
            <person name="Alfaro M."/>
            <person name="Sun H."/>
            <person name="Tritt A."/>
            <person name="Yoshinaga Y."/>
            <person name="Zwiers L.-H."/>
            <person name="Turgeon B."/>
            <person name="Goodwin S."/>
            <person name="Spatafora J."/>
            <person name="Crous P."/>
            <person name="Grigoriev I."/>
        </authorList>
    </citation>
    <scope>NUCLEOTIDE SEQUENCE</scope>
    <source>
        <strain evidence="2">CBS 121739</strain>
    </source>
</reference>
<dbReference type="Proteomes" id="UP000799437">
    <property type="component" value="Unassembled WGS sequence"/>
</dbReference>
<dbReference type="GO" id="GO:0005634">
    <property type="term" value="C:nucleus"/>
    <property type="evidence" value="ECO:0007669"/>
    <property type="project" value="TreeGrafter"/>
</dbReference>
<organism evidence="2 3">
    <name type="scientific">Pseudovirgaria hyperparasitica</name>
    <dbReference type="NCBI Taxonomy" id="470096"/>
    <lineage>
        <taxon>Eukaryota</taxon>
        <taxon>Fungi</taxon>
        <taxon>Dikarya</taxon>
        <taxon>Ascomycota</taxon>
        <taxon>Pezizomycotina</taxon>
        <taxon>Dothideomycetes</taxon>
        <taxon>Dothideomycetes incertae sedis</taxon>
        <taxon>Acrospermales</taxon>
        <taxon>Acrospermaceae</taxon>
        <taxon>Pseudovirgaria</taxon>
    </lineage>
</organism>
<feature type="region of interest" description="Disordered" evidence="1">
    <location>
        <begin position="274"/>
        <end position="306"/>
    </location>
</feature>
<feature type="region of interest" description="Disordered" evidence="1">
    <location>
        <begin position="326"/>
        <end position="385"/>
    </location>
</feature>
<name>A0A6A6W852_9PEZI</name>
<dbReference type="GeneID" id="54482245"/>
<dbReference type="PANTHER" id="PTHR28164:SF1">
    <property type="entry name" value="PROTEIN STB3"/>
    <property type="match status" value="1"/>
</dbReference>
<feature type="compositionally biased region" description="Polar residues" evidence="1">
    <location>
        <begin position="332"/>
        <end position="351"/>
    </location>
</feature>
<dbReference type="AlphaFoldDB" id="A0A6A6W852"/>
<proteinExistence type="predicted"/>
<evidence type="ECO:0000256" key="1">
    <source>
        <dbReference type="SAM" id="MobiDB-lite"/>
    </source>
</evidence>
<evidence type="ECO:0008006" key="4">
    <source>
        <dbReference type="Google" id="ProtNLM"/>
    </source>
</evidence>
<feature type="region of interest" description="Disordered" evidence="1">
    <location>
        <begin position="186"/>
        <end position="210"/>
    </location>
</feature>
<dbReference type="PANTHER" id="PTHR28164">
    <property type="entry name" value="PROTEIN STB3"/>
    <property type="match status" value="1"/>
</dbReference>
<dbReference type="RefSeq" id="XP_033600517.1">
    <property type="nucleotide sequence ID" value="XM_033741191.1"/>
</dbReference>
<evidence type="ECO:0000313" key="2">
    <source>
        <dbReference type="EMBL" id="KAF2758066.1"/>
    </source>
</evidence>
<sequence length="443" mass="47341">MAAIPTKPFSSLSAAVAAGKHADFNFRQESANAAASASKPDFSAYPLNLPTPPNSLSPELHAHKGHRTSSIALESEIDLQDAVEHAQAQDQPTALSSAALSGLEASAVITPSMLAKHHLPDILLPNGPMAIRYILNCLTQSVPGFSSIPPPKARRLVVSALEIRGGGGLNGDVEFEKVGWGRWDARTRGQPPREGRGSLQPGSFPVSERARLGMSPPLSVADSYAMSSAGLQIPEATRRQRHDKFGGSWAADSMLENDLEMDIGMNVAEHEADKMSLDGSEDSLDSDTSSSADEGVPGREINMEDDDATDEEDWAAIGPEALKHGSLFYGSPKNTNRRASTARMRSSNSAGVGQAKSVPRPRISSYDNRTHSYNHSHVRPQMERRSVSAVHASKMFTARSHNSPAFPISSLRGGAASQHVDLAISKNSPEREAIEALLKMGSM</sequence>
<dbReference type="GO" id="GO:0043565">
    <property type="term" value="F:sequence-specific DNA binding"/>
    <property type="evidence" value="ECO:0007669"/>
    <property type="project" value="TreeGrafter"/>
</dbReference>
<dbReference type="Pfam" id="PF10330">
    <property type="entry name" value="Stb3"/>
    <property type="match status" value="1"/>
</dbReference>
<protein>
    <recommendedName>
        <fullName evidence="4">Sin3 binding protein-domain-containing protein</fullName>
    </recommendedName>
</protein>
<feature type="compositionally biased region" description="Basic and acidic residues" evidence="1">
    <location>
        <begin position="186"/>
        <end position="196"/>
    </location>
</feature>